<evidence type="ECO:0000313" key="2">
    <source>
        <dbReference type="EMBL" id="CAH0726683.1"/>
    </source>
</evidence>
<reference evidence="2" key="1">
    <citation type="submission" date="2021-12" db="EMBL/GenBank/DDBJ databases">
        <authorList>
            <person name="Martin H S."/>
        </authorList>
    </citation>
    <scope>NUCLEOTIDE SEQUENCE</scope>
</reference>
<gene>
    <name evidence="2" type="ORF">BINO364_LOCUS12116</name>
</gene>
<protein>
    <recommendedName>
        <fullName evidence="1">Mutator-like transposase domain-containing protein</fullName>
    </recommendedName>
</protein>
<dbReference type="AlphaFoldDB" id="A0A8J9VPM6"/>
<dbReference type="OrthoDB" id="6155932at2759"/>
<dbReference type="EMBL" id="OV170226">
    <property type="protein sequence ID" value="CAH0726683.1"/>
    <property type="molecule type" value="Genomic_DNA"/>
</dbReference>
<organism evidence="2 3">
    <name type="scientific">Brenthis ino</name>
    <name type="common">lesser marbled fritillary</name>
    <dbReference type="NCBI Taxonomy" id="405034"/>
    <lineage>
        <taxon>Eukaryota</taxon>
        <taxon>Metazoa</taxon>
        <taxon>Ecdysozoa</taxon>
        <taxon>Arthropoda</taxon>
        <taxon>Hexapoda</taxon>
        <taxon>Insecta</taxon>
        <taxon>Pterygota</taxon>
        <taxon>Neoptera</taxon>
        <taxon>Endopterygota</taxon>
        <taxon>Lepidoptera</taxon>
        <taxon>Glossata</taxon>
        <taxon>Ditrysia</taxon>
        <taxon>Papilionoidea</taxon>
        <taxon>Nymphalidae</taxon>
        <taxon>Heliconiinae</taxon>
        <taxon>Argynnini</taxon>
        <taxon>Brenthis</taxon>
    </lineage>
</organism>
<accession>A0A8J9VPM6</accession>
<sequence>MEEDSIQTETSSEPRQFLGSSIEGRRIIDVVYLYSKLKEIAKHGPMDCGLGCIEIVGERQCAVPGIIAIGCGHSQLEELSAALNLPIMSPKTYKTCHCKLSAHWEKVSVKAMNEAANKESAIAEGRVDKNGIPIIDVIVDGCWCKRTYKKNYSALPGAAPIIGRRTGEVLFLGVKNKYCSICAQAQKKSATEKPHLLQK</sequence>
<dbReference type="Proteomes" id="UP000838878">
    <property type="component" value="Chromosome 6"/>
</dbReference>
<dbReference type="Pfam" id="PF20700">
    <property type="entry name" value="Mutator"/>
    <property type="match status" value="1"/>
</dbReference>
<feature type="domain" description="Mutator-like transposase" evidence="1">
    <location>
        <begin position="62"/>
        <end position="195"/>
    </location>
</feature>
<keyword evidence="3" id="KW-1185">Reference proteome</keyword>
<name>A0A8J9VPM6_9NEOP</name>
<evidence type="ECO:0000313" key="3">
    <source>
        <dbReference type="Proteomes" id="UP000838878"/>
    </source>
</evidence>
<dbReference type="InterPro" id="IPR049012">
    <property type="entry name" value="Mutator_transp_dom"/>
</dbReference>
<feature type="non-terminal residue" evidence="2">
    <location>
        <position position="199"/>
    </location>
</feature>
<proteinExistence type="predicted"/>
<evidence type="ECO:0000259" key="1">
    <source>
        <dbReference type="Pfam" id="PF20700"/>
    </source>
</evidence>